<dbReference type="Pfam" id="PF01425">
    <property type="entry name" value="Amidase"/>
    <property type="match status" value="1"/>
</dbReference>
<feature type="domain" description="Amidase" evidence="1">
    <location>
        <begin position="28"/>
        <end position="449"/>
    </location>
</feature>
<evidence type="ECO:0000313" key="2">
    <source>
        <dbReference type="EMBL" id="SNB61586.1"/>
    </source>
</evidence>
<dbReference type="PANTHER" id="PTHR11895:SF76">
    <property type="entry name" value="INDOLEACETAMIDE HYDROLASE"/>
    <property type="match status" value="1"/>
</dbReference>
<dbReference type="SUPFAM" id="SSF75304">
    <property type="entry name" value="Amidase signature (AS) enzymes"/>
    <property type="match status" value="1"/>
</dbReference>
<protein>
    <submittedName>
        <fullName evidence="2">Amidase</fullName>
    </submittedName>
</protein>
<accession>A0A212QQI7</accession>
<dbReference type="InterPro" id="IPR036928">
    <property type="entry name" value="AS_sf"/>
</dbReference>
<dbReference type="Proteomes" id="UP000197065">
    <property type="component" value="Unassembled WGS sequence"/>
</dbReference>
<evidence type="ECO:0000259" key="1">
    <source>
        <dbReference type="Pfam" id="PF01425"/>
    </source>
</evidence>
<reference evidence="2 3" key="1">
    <citation type="submission" date="2017-06" db="EMBL/GenBank/DDBJ databases">
        <authorList>
            <person name="Kim H.J."/>
            <person name="Triplett B.A."/>
        </authorList>
    </citation>
    <scope>NUCLEOTIDE SEQUENCE [LARGE SCALE GENOMIC DNA]</scope>
    <source>
        <strain evidence="2 3">B29T1</strain>
    </source>
</reference>
<dbReference type="OrthoDB" id="7245165at2"/>
<dbReference type="AlphaFoldDB" id="A0A212QQI7"/>
<keyword evidence="3" id="KW-1185">Reference proteome</keyword>
<dbReference type="RefSeq" id="WP_088560137.1">
    <property type="nucleotide sequence ID" value="NZ_FYEH01000002.1"/>
</dbReference>
<dbReference type="InterPro" id="IPR000120">
    <property type="entry name" value="Amidase"/>
</dbReference>
<dbReference type="Gene3D" id="3.90.1300.10">
    <property type="entry name" value="Amidase signature (AS) domain"/>
    <property type="match status" value="1"/>
</dbReference>
<sequence>MLDRSLIDETATSLVARLRSGEIRPHDLLDALETRIAEVDPAVNALPTLCFARARAAADRLMRLPVEERGLLAGLPVPIKDLTNVEGVRSTQGSLIFKDHIPDHSDIMVEHLEAEGAIIYAKSNTPEFGAGGNTFNEVFGVTRNPYDTSRSAAGSSGGAAVALKTGMAWLAQGSDMGGSLRNPASFNGIVGMRPSMGRVAADPGVLLDNTLSTEGPMARNVADLALFLDAMSGVDIRDPLSLPRPPVSFSEGMKLTQRPRRVAFSRDLGITPVDPEVAAIVEGAARRLEKEGVIVEEAHPDLSPAHECFQVLRALSYAVSKAHLLEHHKDQLKPEVIWNIEQGLKLSATEIARAQALRALMYERTLSFFTQYDLLLTPATIVAAYPAEQRYVAECNGHRFDNYVEWLAIAYAITLVFCPALSLPCGFTTLGLPVGMQVVGPPRAEAQVLAGAAFIESLLGLDMTPIEPKMPR</sequence>
<organism evidence="2 3">
    <name type="scientific">Arboricoccus pini</name>
    <dbReference type="NCBI Taxonomy" id="1963835"/>
    <lineage>
        <taxon>Bacteria</taxon>
        <taxon>Pseudomonadati</taxon>
        <taxon>Pseudomonadota</taxon>
        <taxon>Alphaproteobacteria</taxon>
        <taxon>Geminicoccales</taxon>
        <taxon>Geminicoccaceae</taxon>
        <taxon>Arboricoccus</taxon>
    </lineage>
</organism>
<gene>
    <name evidence="2" type="ORF">SAMN07250955_102291</name>
</gene>
<dbReference type="GO" id="GO:0003824">
    <property type="term" value="F:catalytic activity"/>
    <property type="evidence" value="ECO:0007669"/>
    <property type="project" value="InterPro"/>
</dbReference>
<dbReference type="PANTHER" id="PTHR11895">
    <property type="entry name" value="TRANSAMIDASE"/>
    <property type="match status" value="1"/>
</dbReference>
<evidence type="ECO:0000313" key="3">
    <source>
        <dbReference type="Proteomes" id="UP000197065"/>
    </source>
</evidence>
<name>A0A212QQI7_9PROT</name>
<dbReference type="InterPro" id="IPR023631">
    <property type="entry name" value="Amidase_dom"/>
</dbReference>
<dbReference type="EMBL" id="FYEH01000002">
    <property type="protein sequence ID" value="SNB61586.1"/>
    <property type="molecule type" value="Genomic_DNA"/>
</dbReference>
<proteinExistence type="predicted"/>